<dbReference type="Pfam" id="PF07876">
    <property type="entry name" value="Dabb"/>
    <property type="match status" value="1"/>
</dbReference>
<accession>A0ABV1GBP3</accession>
<dbReference type="InterPro" id="IPR013097">
    <property type="entry name" value="Dabb"/>
</dbReference>
<dbReference type="PANTHER" id="PTHR37832:SF1">
    <property type="entry name" value="STRESS-RESPONSE A_B BARREL DOMAIN-CONTAINING PROTEIN"/>
    <property type="match status" value="1"/>
</dbReference>
<protein>
    <submittedName>
        <fullName evidence="2">Dabb family protein</fullName>
    </submittedName>
</protein>
<name>A0ABV1GBP3_9FIRM</name>
<dbReference type="Gene3D" id="3.30.70.100">
    <property type="match status" value="1"/>
</dbReference>
<organism evidence="2 3">
    <name type="scientific">Ruthenibacterium intestinale</name>
    <dbReference type="NCBI Taxonomy" id="3133163"/>
    <lineage>
        <taxon>Bacteria</taxon>
        <taxon>Bacillati</taxon>
        <taxon>Bacillota</taxon>
        <taxon>Clostridia</taxon>
        <taxon>Eubacteriales</taxon>
        <taxon>Oscillospiraceae</taxon>
        <taxon>Ruthenibacterium</taxon>
    </lineage>
</organism>
<sequence>MVKHIVLWNLTDPAHKDENAAQMKEKLEGLVGVVPGLVSAQVGRGFAGFDVALVSELADRDALAVYQDHPAHMEVKKFVHSVISERVSCDFDF</sequence>
<dbReference type="Proteomes" id="UP001477672">
    <property type="component" value="Unassembled WGS sequence"/>
</dbReference>
<comment type="caution">
    <text evidence="2">The sequence shown here is derived from an EMBL/GenBank/DDBJ whole genome shotgun (WGS) entry which is preliminary data.</text>
</comment>
<dbReference type="RefSeq" id="WP_349214616.1">
    <property type="nucleotide sequence ID" value="NZ_JBBMFA010000045.1"/>
</dbReference>
<dbReference type="PANTHER" id="PTHR37832">
    <property type="entry name" value="BLL2683 PROTEIN"/>
    <property type="match status" value="1"/>
</dbReference>
<evidence type="ECO:0000313" key="3">
    <source>
        <dbReference type="Proteomes" id="UP001477672"/>
    </source>
</evidence>
<evidence type="ECO:0000259" key="1">
    <source>
        <dbReference type="PROSITE" id="PS51502"/>
    </source>
</evidence>
<keyword evidence="3" id="KW-1185">Reference proteome</keyword>
<reference evidence="2 3" key="1">
    <citation type="submission" date="2024-03" db="EMBL/GenBank/DDBJ databases">
        <title>Human intestinal bacterial collection.</title>
        <authorList>
            <person name="Pauvert C."/>
            <person name="Hitch T.C.A."/>
            <person name="Clavel T."/>
        </authorList>
    </citation>
    <scope>NUCLEOTIDE SEQUENCE [LARGE SCALE GENOMIC DNA]</scope>
    <source>
        <strain evidence="2 3">CLA-JM-H11</strain>
    </source>
</reference>
<dbReference type="InterPro" id="IPR011008">
    <property type="entry name" value="Dimeric_a/b-barrel"/>
</dbReference>
<proteinExistence type="predicted"/>
<dbReference type="SUPFAM" id="SSF54909">
    <property type="entry name" value="Dimeric alpha+beta barrel"/>
    <property type="match status" value="1"/>
</dbReference>
<evidence type="ECO:0000313" key="2">
    <source>
        <dbReference type="EMBL" id="MEQ2519262.1"/>
    </source>
</evidence>
<dbReference type="SMART" id="SM00886">
    <property type="entry name" value="Dabb"/>
    <property type="match status" value="1"/>
</dbReference>
<gene>
    <name evidence="2" type="ORF">WMO24_02235</name>
</gene>
<dbReference type="EMBL" id="JBBMFA010000045">
    <property type="protein sequence ID" value="MEQ2519262.1"/>
    <property type="molecule type" value="Genomic_DNA"/>
</dbReference>
<dbReference type="PROSITE" id="PS51502">
    <property type="entry name" value="S_R_A_B_BARREL"/>
    <property type="match status" value="1"/>
</dbReference>
<feature type="domain" description="Stress-response A/B barrel" evidence="1">
    <location>
        <begin position="2"/>
        <end position="91"/>
    </location>
</feature>